<evidence type="ECO:0000256" key="1">
    <source>
        <dbReference type="ARBA" id="ARBA00007381"/>
    </source>
</evidence>
<dbReference type="Proteomes" id="UP000255177">
    <property type="component" value="Unassembled WGS sequence"/>
</dbReference>
<comment type="function">
    <text evidence="5">Chaperone involved in the maturation of iron-sulfur cluster-containing proteins. Has a low intrinsic ATPase activity which is markedly stimulated by HscB.</text>
</comment>
<dbReference type="InterPro" id="IPR029048">
    <property type="entry name" value="HSP70_C_sf"/>
</dbReference>
<dbReference type="GO" id="GO:0051082">
    <property type="term" value="F:unfolded protein binding"/>
    <property type="evidence" value="ECO:0007669"/>
    <property type="project" value="InterPro"/>
</dbReference>
<dbReference type="InterPro" id="IPR013126">
    <property type="entry name" value="Hsp_70_fam"/>
</dbReference>
<evidence type="ECO:0000313" key="8">
    <source>
        <dbReference type="Proteomes" id="UP000255177"/>
    </source>
</evidence>
<dbReference type="NCBIfam" id="TIGR01991">
    <property type="entry name" value="HscA"/>
    <property type="match status" value="1"/>
</dbReference>
<dbReference type="GO" id="GO:0140662">
    <property type="term" value="F:ATP-dependent protein folding chaperone"/>
    <property type="evidence" value="ECO:0007669"/>
    <property type="project" value="InterPro"/>
</dbReference>
<keyword evidence="3 5" id="KW-0067">ATP-binding</keyword>
<dbReference type="PROSITE" id="PS00297">
    <property type="entry name" value="HSP70_1"/>
    <property type="match status" value="1"/>
</dbReference>
<dbReference type="InterPro" id="IPR029047">
    <property type="entry name" value="HSP70_peptide-bd_sf"/>
</dbReference>
<dbReference type="RefSeq" id="WP_115088640.1">
    <property type="nucleotide sequence ID" value="NZ_CBCSFG010000003.1"/>
</dbReference>
<dbReference type="PROSITE" id="PS00329">
    <property type="entry name" value="HSP70_2"/>
    <property type="match status" value="1"/>
</dbReference>
<dbReference type="InterPro" id="IPR018181">
    <property type="entry name" value="Heat_shock_70_CS"/>
</dbReference>
<organism evidence="7 8">
    <name type="scientific">Pseudomonas wadenswilerensis</name>
    <dbReference type="NCBI Taxonomy" id="1785161"/>
    <lineage>
        <taxon>Bacteria</taxon>
        <taxon>Pseudomonadati</taxon>
        <taxon>Pseudomonadota</taxon>
        <taxon>Gammaproteobacteria</taxon>
        <taxon>Pseudomonadales</taxon>
        <taxon>Pseudomonadaceae</taxon>
        <taxon>Pseudomonas</taxon>
    </lineage>
</organism>
<dbReference type="PRINTS" id="PR00301">
    <property type="entry name" value="HEATSHOCK70"/>
</dbReference>
<dbReference type="FunFam" id="3.30.420.40:FF:000046">
    <property type="entry name" value="Chaperone protein HscA"/>
    <property type="match status" value="1"/>
</dbReference>
<dbReference type="Gene3D" id="3.30.420.40">
    <property type="match status" value="2"/>
</dbReference>
<dbReference type="GO" id="GO:0016226">
    <property type="term" value="P:iron-sulfur cluster assembly"/>
    <property type="evidence" value="ECO:0007669"/>
    <property type="project" value="InterPro"/>
</dbReference>
<dbReference type="PANTHER" id="PTHR19375">
    <property type="entry name" value="HEAT SHOCK PROTEIN 70KDA"/>
    <property type="match status" value="1"/>
</dbReference>
<dbReference type="SUPFAM" id="SSF100920">
    <property type="entry name" value="Heat shock protein 70kD (HSP70), peptide-binding domain"/>
    <property type="match status" value="1"/>
</dbReference>
<comment type="similarity">
    <text evidence="1 5 6">Belongs to the heat shock protein 70 family.</text>
</comment>
<dbReference type="NCBIfam" id="NF003520">
    <property type="entry name" value="PRK05183.1"/>
    <property type="match status" value="1"/>
</dbReference>
<evidence type="ECO:0000256" key="2">
    <source>
        <dbReference type="ARBA" id="ARBA00022741"/>
    </source>
</evidence>
<dbReference type="PROSITE" id="PS01036">
    <property type="entry name" value="HSP70_3"/>
    <property type="match status" value="1"/>
</dbReference>
<proteinExistence type="inferred from homology"/>
<dbReference type="SUPFAM" id="SSF53067">
    <property type="entry name" value="Actin-like ATPase domain"/>
    <property type="match status" value="2"/>
</dbReference>
<dbReference type="Gene3D" id="3.90.640.10">
    <property type="entry name" value="Actin, Chain A, domain 4"/>
    <property type="match status" value="1"/>
</dbReference>
<dbReference type="Gene3D" id="1.20.1270.10">
    <property type="match status" value="1"/>
</dbReference>
<protein>
    <recommendedName>
        <fullName evidence="5">Chaperone protein HscA homolog</fullName>
    </recommendedName>
</protein>
<dbReference type="Gene3D" id="2.60.34.10">
    <property type="entry name" value="Substrate Binding Domain Of DNAk, Chain A, domain 1"/>
    <property type="match status" value="1"/>
</dbReference>
<name>A0A380T6K0_9PSED</name>
<accession>A0A380T6K0</accession>
<dbReference type="InterPro" id="IPR043129">
    <property type="entry name" value="ATPase_NBD"/>
</dbReference>
<dbReference type="AlphaFoldDB" id="A0A380T6K0"/>
<dbReference type="Pfam" id="PF00012">
    <property type="entry name" value="HSP70"/>
    <property type="match status" value="1"/>
</dbReference>
<evidence type="ECO:0000256" key="3">
    <source>
        <dbReference type="ARBA" id="ARBA00022840"/>
    </source>
</evidence>
<dbReference type="HAMAP" id="MF_00679">
    <property type="entry name" value="HscA"/>
    <property type="match status" value="1"/>
</dbReference>
<gene>
    <name evidence="5 7" type="primary">hscA</name>
    <name evidence="7" type="ORF">CCOS864_04638</name>
</gene>
<evidence type="ECO:0000256" key="5">
    <source>
        <dbReference type="HAMAP-Rule" id="MF_00679"/>
    </source>
</evidence>
<evidence type="ECO:0000256" key="6">
    <source>
        <dbReference type="RuleBase" id="RU003322"/>
    </source>
</evidence>
<dbReference type="CDD" id="cd10236">
    <property type="entry name" value="ASKHA_NBD_HSP70_HscA"/>
    <property type="match status" value="1"/>
</dbReference>
<reference evidence="8" key="1">
    <citation type="submission" date="2018-07" db="EMBL/GenBank/DDBJ databases">
        <authorList>
            <person name="Blom J."/>
        </authorList>
    </citation>
    <scope>NUCLEOTIDE SEQUENCE [LARGE SCALE GENOMIC DNA]</scope>
    <source>
        <strain evidence="8">CCOS 864</strain>
    </source>
</reference>
<dbReference type="SUPFAM" id="SSF100934">
    <property type="entry name" value="Heat shock protein 70kD (HSP70), C-terminal subdomain"/>
    <property type="match status" value="1"/>
</dbReference>
<dbReference type="InterPro" id="IPR042039">
    <property type="entry name" value="HscA_NBD"/>
</dbReference>
<sequence length="620" mass="66108">MALLQIAEPGQSPQPHQRRLAVGIDLGTTNSLVAALRSGRSEPLPDAQGRVILPSAVRYHADHIDVGQLARDAASSDPLNTVLSVKRLMGRGLADVKQLGEQLPYRFVGGESHMPFIDTVQGPKSPVEVSADILKVLRQRAEETLGGELVGAVITVPAYFDDAQRQATKDAARLAGLNVLRLLNEPTAAAVAYGLDQNAEGLVAIYDLGGGTFDISILRLTGGVFEVLATGGDSALGGDDFDHAIANWIVEQAGLSSDLDPGAQRQLLQTACAAKEALTDADSVTVAHGSWQAELTRGAFDALIEPMVARSLKACRRAVRDSGVELEEVAAVVMVGGSTRVPRVREAVGALFGRTPLTEIDPDQVVAIGAAIQADTLAGNRRDGGELLLLDVIPLSLGLETMGGLMEKVIPRNTTIPVARAQEFTTYKDGQSAMMIHVLQGERELISDCRSLARFELRGIPAMVAGAAKIRVTFQVDADGLLSVSARELGSGVESSIQVKPSYGLTDGEIARMLKDSFEHAGFDKVARQLREHQVDAERLLEAVQGALDADGERLLDAEERLAIEQQMQDLRDLINGTDGAAIEQQTKRLSQVTDAFAARRLDSTVKAALAGRNLNEIEE</sequence>
<evidence type="ECO:0000313" key="7">
    <source>
        <dbReference type="EMBL" id="SUQ65168.1"/>
    </source>
</evidence>
<keyword evidence="8" id="KW-1185">Reference proteome</keyword>
<keyword evidence="2 5" id="KW-0547">Nucleotide-binding</keyword>
<dbReference type="EMBL" id="UIDD01000011">
    <property type="protein sequence ID" value="SUQ65168.1"/>
    <property type="molecule type" value="Genomic_DNA"/>
</dbReference>
<evidence type="ECO:0000256" key="4">
    <source>
        <dbReference type="ARBA" id="ARBA00023186"/>
    </source>
</evidence>
<dbReference type="FunFam" id="2.60.34.10:FF:000005">
    <property type="entry name" value="Chaperone protein HscA homolog"/>
    <property type="match status" value="1"/>
</dbReference>
<keyword evidence="4 5" id="KW-0143">Chaperone</keyword>
<dbReference type="InterPro" id="IPR010236">
    <property type="entry name" value="ISC_FeS_clus_asmbl_HscA"/>
</dbReference>
<dbReference type="GO" id="GO:0016887">
    <property type="term" value="F:ATP hydrolysis activity"/>
    <property type="evidence" value="ECO:0007669"/>
    <property type="project" value="UniProtKB-UniRule"/>
</dbReference>
<dbReference type="GO" id="GO:0005524">
    <property type="term" value="F:ATP binding"/>
    <property type="evidence" value="ECO:0007669"/>
    <property type="project" value="UniProtKB-KW"/>
</dbReference>